<evidence type="ECO:0000313" key="1">
    <source>
        <dbReference type="EMBL" id="TXB63979.1"/>
    </source>
</evidence>
<dbReference type="InterPro" id="IPR042184">
    <property type="entry name" value="YqeY/Aim41_N"/>
</dbReference>
<dbReference type="Gene3D" id="1.10.1510.10">
    <property type="entry name" value="Uncharacterised protein YqeY/AIM41 PF09424, N-terminal domain"/>
    <property type="match status" value="1"/>
</dbReference>
<evidence type="ECO:0000313" key="2">
    <source>
        <dbReference type="Proteomes" id="UP000321721"/>
    </source>
</evidence>
<gene>
    <name evidence="1" type="ORF">FRY74_12055</name>
</gene>
<dbReference type="PANTHER" id="PTHR28055:SF1">
    <property type="entry name" value="ALTERED INHERITANCE OF MITOCHONDRIA PROTEIN 41, MITOCHONDRIAL"/>
    <property type="match status" value="1"/>
</dbReference>
<sequence>MSLANQINADIKQAMLAKDKDKLAALRAVKSEILLEATKGGETEVSDDTALKIIQKLVKQRKDSSSIYVEQGREDLAKDELFQIEVLSVYLPAQMSEDEVRKAVQEVIVQVGAAGPQDMGKVMGPVMGKLNGKADGKLISTLVKEELNK</sequence>
<keyword evidence="2" id="KW-1185">Reference proteome</keyword>
<dbReference type="Proteomes" id="UP000321721">
    <property type="component" value="Unassembled WGS sequence"/>
</dbReference>
<name>A0A5C6RPR5_9FLAO</name>
<dbReference type="OrthoDB" id="9788127at2"/>
<comment type="caution">
    <text evidence="1">The sequence shown here is derived from an EMBL/GenBank/DDBJ whole genome shotgun (WGS) entry which is preliminary data.</text>
</comment>
<dbReference type="Pfam" id="PF09424">
    <property type="entry name" value="YqeY"/>
    <property type="match status" value="1"/>
</dbReference>
<dbReference type="Gene3D" id="1.10.10.410">
    <property type="match status" value="1"/>
</dbReference>
<reference evidence="1 2" key="1">
    <citation type="submission" date="2019-08" db="EMBL/GenBank/DDBJ databases">
        <title>Genome of Vicingus serpentipes NCIMB 15042.</title>
        <authorList>
            <person name="Bowman J.P."/>
        </authorList>
    </citation>
    <scope>NUCLEOTIDE SEQUENCE [LARGE SCALE GENOMIC DNA]</scope>
    <source>
        <strain evidence="1 2">NCIMB 15042</strain>
    </source>
</reference>
<dbReference type="GO" id="GO:0016884">
    <property type="term" value="F:carbon-nitrogen ligase activity, with glutamine as amido-N-donor"/>
    <property type="evidence" value="ECO:0007669"/>
    <property type="project" value="InterPro"/>
</dbReference>
<organism evidence="1 2">
    <name type="scientific">Vicingus serpentipes</name>
    <dbReference type="NCBI Taxonomy" id="1926625"/>
    <lineage>
        <taxon>Bacteria</taxon>
        <taxon>Pseudomonadati</taxon>
        <taxon>Bacteroidota</taxon>
        <taxon>Flavobacteriia</taxon>
        <taxon>Flavobacteriales</taxon>
        <taxon>Vicingaceae</taxon>
        <taxon>Vicingus</taxon>
    </lineage>
</organism>
<dbReference type="RefSeq" id="WP_147101946.1">
    <property type="nucleotide sequence ID" value="NZ_VOOS01000006.1"/>
</dbReference>
<accession>A0A5C6RPR5</accession>
<proteinExistence type="predicted"/>
<dbReference type="InterPro" id="IPR019004">
    <property type="entry name" value="YqeY/Aim41"/>
</dbReference>
<dbReference type="PANTHER" id="PTHR28055">
    <property type="entry name" value="ALTERED INHERITANCE OF MITOCHONDRIA PROTEIN 41, MITOCHONDRIAL"/>
    <property type="match status" value="1"/>
</dbReference>
<dbReference type="EMBL" id="VOOS01000006">
    <property type="protein sequence ID" value="TXB63979.1"/>
    <property type="molecule type" value="Genomic_DNA"/>
</dbReference>
<dbReference type="InterPro" id="IPR003789">
    <property type="entry name" value="Asn/Gln_tRNA_amidoTrase-B-like"/>
</dbReference>
<dbReference type="AlphaFoldDB" id="A0A5C6RPR5"/>
<dbReference type="SUPFAM" id="SSF89095">
    <property type="entry name" value="GatB/YqeY motif"/>
    <property type="match status" value="1"/>
</dbReference>
<dbReference type="InterPro" id="IPR023168">
    <property type="entry name" value="GatB_Yqey_C_2"/>
</dbReference>
<protein>
    <submittedName>
        <fullName evidence="1">GatB/YqeY domain-containing protein</fullName>
    </submittedName>
</protein>